<comment type="caution">
    <text evidence="2">The sequence shown here is derived from an EMBL/GenBank/DDBJ whole genome shotgun (WGS) entry which is preliminary data.</text>
</comment>
<organism evidence="2 3">
    <name type="scientific">Sporothrix curviconia</name>
    <dbReference type="NCBI Taxonomy" id="1260050"/>
    <lineage>
        <taxon>Eukaryota</taxon>
        <taxon>Fungi</taxon>
        <taxon>Dikarya</taxon>
        <taxon>Ascomycota</taxon>
        <taxon>Pezizomycotina</taxon>
        <taxon>Sordariomycetes</taxon>
        <taxon>Sordariomycetidae</taxon>
        <taxon>Ophiostomatales</taxon>
        <taxon>Ophiostomataceae</taxon>
        <taxon>Sporothrix</taxon>
    </lineage>
</organism>
<protein>
    <submittedName>
        <fullName evidence="2">Uncharacterized protein</fullName>
    </submittedName>
</protein>
<accession>A0ABP0D0N5</accession>
<feature type="region of interest" description="Disordered" evidence="1">
    <location>
        <begin position="1"/>
        <end position="67"/>
    </location>
</feature>
<dbReference type="Proteomes" id="UP001642405">
    <property type="component" value="Unassembled WGS sequence"/>
</dbReference>
<feature type="region of interest" description="Disordered" evidence="1">
    <location>
        <begin position="165"/>
        <end position="197"/>
    </location>
</feature>
<dbReference type="PANTHER" id="PTHR39606">
    <property type="entry name" value="SURFACE PROTEIN, PUTATIVE-RELATED"/>
    <property type="match status" value="1"/>
</dbReference>
<proteinExistence type="predicted"/>
<sequence>MGLLHPDNRDYNATGGAVPPGNHFTGGTHQHHHAGVNPATHIPATQTAATGPAPNTAGPHKHDILNRLDPKVDSDLSKTAQAHNESMLGGAGAGAGVGGRHAGHTGHHVNPAVAGAAGAGIGAEAAHHHNTHGKNHTAVPMAGGAGAAGYGASGSYGNNGMMASGAGGPAHKTAGPHSSDMANRLDPTVDSRTGLRK</sequence>
<evidence type="ECO:0000313" key="3">
    <source>
        <dbReference type="Proteomes" id="UP001642405"/>
    </source>
</evidence>
<dbReference type="EMBL" id="CAWUHB010000147">
    <property type="protein sequence ID" value="CAK7237330.1"/>
    <property type="molecule type" value="Genomic_DNA"/>
</dbReference>
<gene>
    <name evidence="2" type="ORF">SCUCBS95973_009923</name>
</gene>
<reference evidence="2 3" key="1">
    <citation type="submission" date="2024-01" db="EMBL/GenBank/DDBJ databases">
        <authorList>
            <person name="Allen C."/>
            <person name="Tagirdzhanova G."/>
        </authorList>
    </citation>
    <scope>NUCLEOTIDE SEQUENCE [LARGE SCALE GENOMIC DNA]</scope>
</reference>
<name>A0ABP0D0N5_9PEZI</name>
<feature type="compositionally biased region" description="Basic and acidic residues" evidence="1">
    <location>
        <begin position="1"/>
        <end position="10"/>
    </location>
</feature>
<dbReference type="PANTHER" id="PTHR39606:SF1">
    <property type="entry name" value="CELL SURFACE PROTEIN"/>
    <property type="match status" value="1"/>
</dbReference>
<evidence type="ECO:0000313" key="2">
    <source>
        <dbReference type="EMBL" id="CAK7237330.1"/>
    </source>
</evidence>
<evidence type="ECO:0000256" key="1">
    <source>
        <dbReference type="SAM" id="MobiDB-lite"/>
    </source>
</evidence>
<keyword evidence="3" id="KW-1185">Reference proteome</keyword>
<feature type="compositionally biased region" description="Low complexity" evidence="1">
    <location>
        <begin position="43"/>
        <end position="58"/>
    </location>
</feature>